<comment type="caution">
    <text evidence="2">The sequence shown here is derived from an EMBL/GenBank/DDBJ whole genome shotgun (WGS) entry which is preliminary data.</text>
</comment>
<feature type="transmembrane region" description="Helical" evidence="1">
    <location>
        <begin position="68"/>
        <end position="87"/>
    </location>
</feature>
<dbReference type="CDD" id="cd21075">
    <property type="entry name" value="DBD_XPA-like"/>
    <property type="match status" value="1"/>
</dbReference>
<keyword evidence="3" id="KW-1185">Reference proteome</keyword>
<keyword evidence="1" id="KW-0812">Transmembrane</keyword>
<feature type="transmembrane region" description="Helical" evidence="1">
    <location>
        <begin position="363"/>
        <end position="387"/>
    </location>
</feature>
<keyword evidence="1" id="KW-1133">Transmembrane helix</keyword>
<evidence type="ECO:0000313" key="3">
    <source>
        <dbReference type="Proteomes" id="UP000298030"/>
    </source>
</evidence>
<dbReference type="OrthoDB" id="3234297at2759"/>
<keyword evidence="1" id="KW-0472">Membrane</keyword>
<dbReference type="EMBL" id="QPFP01000026">
    <property type="protein sequence ID" value="TEB29624.1"/>
    <property type="molecule type" value="Genomic_DNA"/>
</dbReference>
<dbReference type="AlphaFoldDB" id="A0A4Y7T6N8"/>
<organism evidence="2 3">
    <name type="scientific">Coprinellus micaceus</name>
    <name type="common">Glistening ink-cap mushroom</name>
    <name type="synonym">Coprinus micaceus</name>
    <dbReference type="NCBI Taxonomy" id="71717"/>
    <lineage>
        <taxon>Eukaryota</taxon>
        <taxon>Fungi</taxon>
        <taxon>Dikarya</taxon>
        <taxon>Basidiomycota</taxon>
        <taxon>Agaricomycotina</taxon>
        <taxon>Agaricomycetes</taxon>
        <taxon>Agaricomycetidae</taxon>
        <taxon>Agaricales</taxon>
        <taxon>Agaricineae</taxon>
        <taxon>Psathyrellaceae</taxon>
        <taxon>Coprinellus</taxon>
    </lineage>
</organism>
<feature type="transmembrane region" description="Helical" evidence="1">
    <location>
        <begin position="99"/>
        <end position="121"/>
    </location>
</feature>
<feature type="transmembrane region" description="Helical" evidence="1">
    <location>
        <begin position="171"/>
        <end position="191"/>
    </location>
</feature>
<reference evidence="2 3" key="1">
    <citation type="journal article" date="2019" name="Nat. Ecol. Evol.">
        <title>Megaphylogeny resolves global patterns of mushroom evolution.</title>
        <authorList>
            <person name="Varga T."/>
            <person name="Krizsan K."/>
            <person name="Foldi C."/>
            <person name="Dima B."/>
            <person name="Sanchez-Garcia M."/>
            <person name="Sanchez-Ramirez S."/>
            <person name="Szollosi G.J."/>
            <person name="Szarkandi J.G."/>
            <person name="Papp V."/>
            <person name="Albert L."/>
            <person name="Andreopoulos W."/>
            <person name="Angelini C."/>
            <person name="Antonin V."/>
            <person name="Barry K.W."/>
            <person name="Bougher N.L."/>
            <person name="Buchanan P."/>
            <person name="Buyck B."/>
            <person name="Bense V."/>
            <person name="Catcheside P."/>
            <person name="Chovatia M."/>
            <person name="Cooper J."/>
            <person name="Damon W."/>
            <person name="Desjardin D."/>
            <person name="Finy P."/>
            <person name="Geml J."/>
            <person name="Haridas S."/>
            <person name="Hughes K."/>
            <person name="Justo A."/>
            <person name="Karasinski D."/>
            <person name="Kautmanova I."/>
            <person name="Kiss B."/>
            <person name="Kocsube S."/>
            <person name="Kotiranta H."/>
            <person name="LaButti K.M."/>
            <person name="Lechner B.E."/>
            <person name="Liimatainen K."/>
            <person name="Lipzen A."/>
            <person name="Lukacs Z."/>
            <person name="Mihaltcheva S."/>
            <person name="Morgado L.N."/>
            <person name="Niskanen T."/>
            <person name="Noordeloos M.E."/>
            <person name="Ohm R.A."/>
            <person name="Ortiz-Santana B."/>
            <person name="Ovrebo C."/>
            <person name="Racz N."/>
            <person name="Riley R."/>
            <person name="Savchenko A."/>
            <person name="Shiryaev A."/>
            <person name="Soop K."/>
            <person name="Spirin V."/>
            <person name="Szebenyi C."/>
            <person name="Tomsovsky M."/>
            <person name="Tulloss R.E."/>
            <person name="Uehling J."/>
            <person name="Grigoriev I.V."/>
            <person name="Vagvolgyi C."/>
            <person name="Papp T."/>
            <person name="Martin F.M."/>
            <person name="Miettinen O."/>
            <person name="Hibbett D.S."/>
            <person name="Nagy L.G."/>
        </authorList>
    </citation>
    <scope>NUCLEOTIDE SEQUENCE [LARGE SCALE GENOMIC DNA]</scope>
    <source>
        <strain evidence="2 3">FP101781</strain>
    </source>
</reference>
<evidence type="ECO:0000256" key="1">
    <source>
        <dbReference type="SAM" id="Phobius"/>
    </source>
</evidence>
<feature type="transmembrane region" description="Helical" evidence="1">
    <location>
        <begin position="39"/>
        <end position="61"/>
    </location>
</feature>
<gene>
    <name evidence="2" type="ORF">FA13DRAFT_1792941</name>
</gene>
<feature type="transmembrane region" description="Helical" evidence="1">
    <location>
        <begin position="271"/>
        <end position="291"/>
    </location>
</feature>
<feature type="transmembrane region" description="Helical" evidence="1">
    <location>
        <begin position="311"/>
        <end position="335"/>
    </location>
</feature>
<sequence>MSTANYTTSPRGVGTCFDAQMYLGFEDEYGNGAQLTADLGGAIIACSYIAINILLPFLFVWSEDVTPSVFLFFSQTIPILVATLSSIHSGNLSLFDAHFATAVTVSPVSLYIAASCIRYPFRPQEVSLFKKIPSREARALCLQIVKECLLLVWRVPKVSWTTIISYHPSSLVWLLLCLDWSWTLGISNALTFDHNQLQSYGQVLSIFVPVPALWSFGKILRSHKTTIIEGAKAIPSYIRQGICFTFTGRNEWPTVEKPPERDYFHWSRLRWVIRAATYLGLHAVWVVFYVRAGSVPNTRNKVNEPHKNWKPYSVCMYINAYFCCVICTFLAVAFFDFLPKWQAQKVALPMSASERRVLPSPVAVLRLVALTLSLVLVVVICVAPIFAPPLALALAQEWHWKHDCDPYPIEIILQGQHKAFEAAVMSVFVAHRDPGAPSGPSHAQREWMYNLKFYTPGKSNPNLRVLEYLGPSSSTIPSGSYPPSPPTLKALLLDTERRAFFGCSDGLESLLGSSSNVTIDQASIDSRCMVGGGTYETRPYLRFAISNSTSNSNSLTYLQAESKEWAFINDAPSVSLKYAETSDSSYFPERLSPFRTALTKRNYPTILKINKRQATELYRFKDKEGDFEGIKYKTVTVPTKVKTRWGPKSVTMTVYSEREIEKAAWKKHGGPQGFVASLESLHERHTGPKAFEWPYAYNTASKRRAFASRAVAEPGPSTSTPAPAVTATTQLPKEKTLEDQEKEVKDAVVQLAQRKDLLVHGHLSYLAPEVLEQIITTVSKLPAYPQRTPLAPILSPTFHALMGVLEKAPVGEDEKCQFHFRWTNAFVNEVSQALVDLILAHGLGDYGWKAARWMVYDAWTNSVGGVDWNTYTDNGLFWLIGRVPYLDIPSLPFVTSQGLDTWMQLNALLPQQAQA</sequence>
<name>A0A4Y7T6N8_COPMI</name>
<dbReference type="Proteomes" id="UP000298030">
    <property type="component" value="Unassembled WGS sequence"/>
</dbReference>
<feature type="transmembrane region" description="Helical" evidence="1">
    <location>
        <begin position="197"/>
        <end position="216"/>
    </location>
</feature>
<protein>
    <submittedName>
        <fullName evidence="2">Uncharacterized protein</fullName>
    </submittedName>
</protein>
<evidence type="ECO:0000313" key="2">
    <source>
        <dbReference type="EMBL" id="TEB29624.1"/>
    </source>
</evidence>
<proteinExistence type="predicted"/>
<accession>A0A4Y7T6N8</accession>